<gene>
    <name evidence="2" type="ORF">FNF29_03529</name>
</gene>
<reference evidence="2 3" key="1">
    <citation type="submission" date="2019-07" db="EMBL/GenBank/DDBJ databases">
        <title>Genomes of Cafeteria roenbergensis.</title>
        <authorList>
            <person name="Fischer M.G."/>
            <person name="Hackl T."/>
            <person name="Roman M."/>
        </authorList>
    </citation>
    <scope>NUCLEOTIDE SEQUENCE [LARGE SCALE GENOMIC DNA]</scope>
    <source>
        <strain evidence="2 3">BVI</strain>
    </source>
</reference>
<comment type="caution">
    <text evidence="2">The sequence shown here is derived from an EMBL/GenBank/DDBJ whole genome shotgun (WGS) entry which is preliminary data.</text>
</comment>
<dbReference type="AlphaFoldDB" id="A0A5A8CJX7"/>
<dbReference type="EMBL" id="VLTN01000018">
    <property type="protein sequence ID" value="KAA0153009.1"/>
    <property type="molecule type" value="Genomic_DNA"/>
</dbReference>
<proteinExistence type="predicted"/>
<sequence length="292" mass="30291">MARQTRITDGKRVLRLAPIVDLARCLADREDGASNDADLLRCLEAARTMESLPVEAVASYHATMTRLVTLARATDEPPAIAKRAKAACKHMTGLIRAARQRAGAETYRKLARGGRLGAGFDVRMFGETRGSAAPRAVMPLPRVAAADQPGMVTGATSGASSSDGSARAGAPATSGATARAKRERAGTGEAMAGADGSAPRHRGRGRIDGHVRSVALGRCRRLATSLSGATPPTEALSTLAEFAELPVDALCVRDSGVLESVEALAEATGVDPTVAAECERLLVVWGELRGGD</sequence>
<organism evidence="2 3">
    <name type="scientific">Cafeteria roenbergensis</name>
    <name type="common">Marine flagellate</name>
    <dbReference type="NCBI Taxonomy" id="33653"/>
    <lineage>
        <taxon>Eukaryota</taxon>
        <taxon>Sar</taxon>
        <taxon>Stramenopiles</taxon>
        <taxon>Bigyra</taxon>
        <taxon>Opalozoa</taxon>
        <taxon>Bicosoecida</taxon>
        <taxon>Cafeteriaceae</taxon>
        <taxon>Cafeteria</taxon>
    </lineage>
</organism>
<accession>A0A5A8CJX7</accession>
<keyword evidence="3" id="KW-1185">Reference proteome</keyword>
<evidence type="ECO:0000313" key="2">
    <source>
        <dbReference type="EMBL" id="KAA0153009.1"/>
    </source>
</evidence>
<protein>
    <submittedName>
        <fullName evidence="2">Uncharacterized protein</fullName>
    </submittedName>
</protein>
<evidence type="ECO:0000313" key="3">
    <source>
        <dbReference type="Proteomes" id="UP000323011"/>
    </source>
</evidence>
<feature type="compositionally biased region" description="Low complexity" evidence="1">
    <location>
        <begin position="154"/>
        <end position="172"/>
    </location>
</feature>
<feature type="region of interest" description="Disordered" evidence="1">
    <location>
        <begin position="150"/>
        <end position="205"/>
    </location>
</feature>
<evidence type="ECO:0000256" key="1">
    <source>
        <dbReference type="SAM" id="MobiDB-lite"/>
    </source>
</evidence>
<dbReference type="Proteomes" id="UP000323011">
    <property type="component" value="Unassembled WGS sequence"/>
</dbReference>
<name>A0A5A8CJX7_CAFRO</name>